<dbReference type="Proteomes" id="UP000769528">
    <property type="component" value="Unassembled WGS sequence"/>
</dbReference>
<reference evidence="2" key="2">
    <citation type="submission" date="2021-01" db="EMBL/GenBank/DDBJ databases">
        <authorList>
            <person name="Schikora-Tamarit M.A."/>
        </authorList>
    </citation>
    <scope>NUCLEOTIDE SEQUENCE</scope>
    <source>
        <strain evidence="2">CBS6341</strain>
    </source>
</reference>
<reference evidence="2" key="1">
    <citation type="journal article" date="2021" name="Open Biol.">
        <title>Shared evolutionary footprints suggest mitochondrial oxidative damage underlies multiple complex I losses in fungi.</title>
        <authorList>
            <person name="Schikora-Tamarit M.A."/>
            <person name="Marcet-Houben M."/>
            <person name="Nosek J."/>
            <person name="Gabaldon T."/>
        </authorList>
    </citation>
    <scope>NUCLEOTIDE SEQUENCE</scope>
    <source>
        <strain evidence="2">CBS6341</strain>
    </source>
</reference>
<evidence type="ECO:0000256" key="1">
    <source>
        <dbReference type="SAM" id="Coils"/>
    </source>
</evidence>
<gene>
    <name evidence="2" type="ORF">WICMUC_005736</name>
</gene>
<name>A0A9P8T355_9ASCO</name>
<dbReference type="EMBL" id="JAEUBF010001473">
    <property type="protein sequence ID" value="KAH3664351.1"/>
    <property type="molecule type" value="Genomic_DNA"/>
</dbReference>
<accession>A0A9P8T355</accession>
<sequence length="140" mass="16069">MPPKKPKLDEDGGYRCNSGVNYNEELKEIDENISEIEKQVFELQDGKDGFHSIFNQKENVLTHVKLPLELKQITQKPDDIRLQADLETLTDKVSSLKKEIESTSKSKSLSLESISIIKKKELQINKECDKRFKIVSKSYG</sequence>
<dbReference type="AlphaFoldDB" id="A0A9P8T355"/>
<protein>
    <submittedName>
        <fullName evidence="2">Uncharacterized protein</fullName>
    </submittedName>
</protein>
<proteinExistence type="predicted"/>
<keyword evidence="3" id="KW-1185">Reference proteome</keyword>
<feature type="coiled-coil region" evidence="1">
    <location>
        <begin position="19"/>
        <end position="46"/>
    </location>
</feature>
<evidence type="ECO:0000313" key="3">
    <source>
        <dbReference type="Proteomes" id="UP000769528"/>
    </source>
</evidence>
<comment type="caution">
    <text evidence="2">The sequence shown here is derived from an EMBL/GenBank/DDBJ whole genome shotgun (WGS) entry which is preliminary data.</text>
</comment>
<organism evidence="2 3">
    <name type="scientific">Wickerhamomyces mucosus</name>
    <dbReference type="NCBI Taxonomy" id="1378264"/>
    <lineage>
        <taxon>Eukaryota</taxon>
        <taxon>Fungi</taxon>
        <taxon>Dikarya</taxon>
        <taxon>Ascomycota</taxon>
        <taxon>Saccharomycotina</taxon>
        <taxon>Saccharomycetes</taxon>
        <taxon>Phaffomycetales</taxon>
        <taxon>Wickerhamomycetaceae</taxon>
        <taxon>Wickerhamomyces</taxon>
    </lineage>
</organism>
<evidence type="ECO:0000313" key="2">
    <source>
        <dbReference type="EMBL" id="KAH3664351.1"/>
    </source>
</evidence>
<keyword evidence="1" id="KW-0175">Coiled coil</keyword>